<evidence type="ECO:0000256" key="4">
    <source>
        <dbReference type="ARBA" id="ARBA00023163"/>
    </source>
</evidence>
<dbReference type="GO" id="GO:0000976">
    <property type="term" value="F:transcription cis-regulatory region binding"/>
    <property type="evidence" value="ECO:0007669"/>
    <property type="project" value="TreeGrafter"/>
</dbReference>
<evidence type="ECO:0000256" key="3">
    <source>
        <dbReference type="ARBA" id="ARBA00023125"/>
    </source>
</evidence>
<dbReference type="InterPro" id="IPR036388">
    <property type="entry name" value="WH-like_DNA-bd_sf"/>
</dbReference>
<dbReference type="Pfam" id="PF00126">
    <property type="entry name" value="HTH_1"/>
    <property type="match status" value="1"/>
</dbReference>
<dbReference type="InterPro" id="IPR000847">
    <property type="entry name" value="LysR_HTH_N"/>
</dbReference>
<comment type="similarity">
    <text evidence="1">Belongs to the LysR transcriptional regulatory family.</text>
</comment>
<feature type="domain" description="HTH lysR-type" evidence="5">
    <location>
        <begin position="1"/>
        <end position="58"/>
    </location>
</feature>
<keyword evidence="7" id="KW-1185">Reference proteome</keyword>
<dbReference type="Gene3D" id="1.10.10.10">
    <property type="entry name" value="Winged helix-like DNA-binding domain superfamily/Winged helix DNA-binding domain"/>
    <property type="match status" value="1"/>
</dbReference>
<keyword evidence="4" id="KW-0804">Transcription</keyword>
<evidence type="ECO:0000313" key="7">
    <source>
        <dbReference type="Proteomes" id="UP000535838"/>
    </source>
</evidence>
<dbReference type="InterPro" id="IPR036390">
    <property type="entry name" value="WH_DNA-bd_sf"/>
</dbReference>
<dbReference type="SUPFAM" id="SSF53850">
    <property type="entry name" value="Periplasmic binding protein-like II"/>
    <property type="match status" value="1"/>
</dbReference>
<dbReference type="SUPFAM" id="SSF46785">
    <property type="entry name" value="Winged helix' DNA-binding domain"/>
    <property type="match status" value="1"/>
</dbReference>
<dbReference type="Gene3D" id="3.40.190.290">
    <property type="match status" value="1"/>
</dbReference>
<evidence type="ECO:0000259" key="5">
    <source>
        <dbReference type="PROSITE" id="PS50931"/>
    </source>
</evidence>
<dbReference type="FunFam" id="1.10.10.10:FF:000001">
    <property type="entry name" value="LysR family transcriptional regulator"/>
    <property type="match status" value="1"/>
</dbReference>
<accession>A0A841T1F3</accession>
<dbReference type="PROSITE" id="PS50931">
    <property type="entry name" value="HTH_LYSR"/>
    <property type="match status" value="1"/>
</dbReference>
<dbReference type="Pfam" id="PF03466">
    <property type="entry name" value="LysR_substrate"/>
    <property type="match status" value="1"/>
</dbReference>
<proteinExistence type="inferred from homology"/>
<protein>
    <submittedName>
        <fullName evidence="6">LysR family transcriptional regulator</fullName>
    </submittedName>
</protein>
<organism evidence="6 7">
    <name type="scientific">Cohnella thailandensis</name>
    <dbReference type="NCBI Taxonomy" id="557557"/>
    <lineage>
        <taxon>Bacteria</taxon>
        <taxon>Bacillati</taxon>
        <taxon>Bacillota</taxon>
        <taxon>Bacilli</taxon>
        <taxon>Bacillales</taxon>
        <taxon>Paenibacillaceae</taxon>
        <taxon>Cohnella</taxon>
    </lineage>
</organism>
<reference evidence="6 7" key="1">
    <citation type="submission" date="2020-08" db="EMBL/GenBank/DDBJ databases">
        <title>Cohnella phylogeny.</title>
        <authorList>
            <person name="Dunlap C."/>
        </authorList>
    </citation>
    <scope>NUCLEOTIDE SEQUENCE [LARGE SCALE GENOMIC DNA]</scope>
    <source>
        <strain evidence="6 7">DSM 25241</strain>
    </source>
</reference>
<dbReference type="Proteomes" id="UP000535838">
    <property type="component" value="Unassembled WGS sequence"/>
</dbReference>
<evidence type="ECO:0000256" key="1">
    <source>
        <dbReference type="ARBA" id="ARBA00009437"/>
    </source>
</evidence>
<dbReference type="GO" id="GO:0003700">
    <property type="term" value="F:DNA-binding transcription factor activity"/>
    <property type="evidence" value="ECO:0007669"/>
    <property type="project" value="InterPro"/>
</dbReference>
<dbReference type="PANTHER" id="PTHR30126:SF40">
    <property type="entry name" value="HTH-TYPE TRANSCRIPTIONAL REGULATOR GLTR"/>
    <property type="match status" value="1"/>
</dbReference>
<gene>
    <name evidence="6" type="ORF">H7B67_28075</name>
</gene>
<keyword evidence="3" id="KW-0238">DNA-binding</keyword>
<dbReference type="EMBL" id="JACJVQ010000027">
    <property type="protein sequence ID" value="MBB6638004.1"/>
    <property type="molecule type" value="Genomic_DNA"/>
</dbReference>
<dbReference type="RefSeq" id="WP_185123209.1">
    <property type="nucleotide sequence ID" value="NZ_JACJVQ010000027.1"/>
</dbReference>
<dbReference type="InterPro" id="IPR005119">
    <property type="entry name" value="LysR_subst-bd"/>
</dbReference>
<evidence type="ECO:0000313" key="6">
    <source>
        <dbReference type="EMBL" id="MBB6638004.1"/>
    </source>
</evidence>
<dbReference type="AlphaFoldDB" id="A0A841T1F3"/>
<name>A0A841T1F3_9BACL</name>
<evidence type="ECO:0000256" key="2">
    <source>
        <dbReference type="ARBA" id="ARBA00023015"/>
    </source>
</evidence>
<dbReference type="PRINTS" id="PR00039">
    <property type="entry name" value="HTHLYSR"/>
</dbReference>
<keyword evidence="2" id="KW-0805">Transcription regulation</keyword>
<comment type="caution">
    <text evidence="6">The sequence shown here is derived from an EMBL/GenBank/DDBJ whole genome shotgun (WGS) entry which is preliminary data.</text>
</comment>
<dbReference type="PANTHER" id="PTHR30126">
    <property type="entry name" value="HTH-TYPE TRANSCRIPTIONAL REGULATOR"/>
    <property type="match status" value="1"/>
</dbReference>
<sequence length="296" mass="33104">MNVQQLRVFEKAAACRTITEAAAELGLKQPTVSFHLKKLEESLGVELFRKNAGRLTLTRAGEELRPYARRIAALVEEAEQLMRDHREQGRGKLRIGASYTPATYFLPAYLAEFQEKHPHTMPLLTVKQAGEVLGMLANYEIDVAVVSLPADPIPGLNVVRLVSDELKLALSPRHPLAVREAITVDELRMEPFLVHEPGSTSRELSERWARDNGLRWNIRMELGAIETIKESVKHGIGIGILPYRSVIKEATEGELAVRDLPGSIPARTISLVYREEDSLVPQASRFIAFMRGKLEV</sequence>